<dbReference type="InterPro" id="IPR013929">
    <property type="entry name" value="RPAP1_C"/>
</dbReference>
<dbReference type="InterPro" id="IPR013930">
    <property type="entry name" value="RPAP1_N"/>
</dbReference>
<dbReference type="Pfam" id="PF08620">
    <property type="entry name" value="RPAP1_C"/>
    <property type="match status" value="1"/>
</dbReference>
<dbReference type="PANTHER" id="PTHR21483">
    <property type="entry name" value="RNA POLYMERASE II-ASSOCIATED PROTEIN 1"/>
    <property type="match status" value="1"/>
</dbReference>
<evidence type="ECO:0000313" key="6">
    <source>
        <dbReference type="Proteomes" id="UP000306584"/>
    </source>
</evidence>
<gene>
    <name evidence="5" type="ORF">D6D01_04539</name>
</gene>
<feature type="region of interest" description="Disordered" evidence="2">
    <location>
        <begin position="93"/>
        <end position="156"/>
    </location>
</feature>
<evidence type="ECO:0000256" key="2">
    <source>
        <dbReference type="SAM" id="MobiDB-lite"/>
    </source>
</evidence>
<sequence length="498" mass="54902">MFDGPPTSTIDVAPDLRIGTRENKWGFPQLVHDRPISLFLKSLTGRGVNIDIMTLRGQHFSIDDFDAENSPEVGETPKVFNPFNFVADVQERKPTAAPTPPQPPAFKNSPGGFPAHRKRDIPSRFKRTRQQDAAPAAPVAQPQPSFEDTGNDDDDFMTTERRRIDEENRQRIAEMSPEEIEEERRELLSSLDPSLIQRLLGRATIEEGGSNEDFPGLQDRVEEVKPEKKTQPDATKPRKTVKFAEVKDEPAGANVEVTAQDEIGTSTKPYEHNHPGHEAATEVALPTDSTIHFPRPPQPPSLDPSDPNFLEDLHEKYFPDLPADPEKLEWMTSSPSNAYSVSQTSLDPNEIRFAFTGALIPPSLAAEIPVTMGLHHHGNAPDAAGYTIPELAMLARSSVPAQRCVAFQTLGRVLYRLGKGEFGDPGEEGQGTEGAKDTLGELARGLWFEVKKESVLEICLAESEGRGAAGGRHMGAKAYATEAVWLWQQGGGRRWKAE</sequence>
<feature type="compositionally biased region" description="Basic residues" evidence="2">
    <location>
        <begin position="115"/>
        <end position="128"/>
    </location>
</feature>
<accession>A0A4S9LBL6</accession>
<feature type="compositionally biased region" description="Low complexity" evidence="2">
    <location>
        <begin position="131"/>
        <end position="144"/>
    </location>
</feature>
<proteinExistence type="inferred from homology"/>
<dbReference type="InterPro" id="IPR039913">
    <property type="entry name" value="RPAP1/Rba50"/>
</dbReference>
<feature type="domain" description="RPAP1 N-terminal" evidence="4">
    <location>
        <begin position="162"/>
        <end position="206"/>
    </location>
</feature>
<reference evidence="5 6" key="1">
    <citation type="submission" date="2018-10" db="EMBL/GenBank/DDBJ databases">
        <title>Fifty Aureobasidium pullulans genomes reveal a recombining polyextremotolerant generalist.</title>
        <authorList>
            <person name="Gostincar C."/>
            <person name="Turk M."/>
            <person name="Zajc J."/>
            <person name="Gunde-Cimerman N."/>
        </authorList>
    </citation>
    <scope>NUCLEOTIDE SEQUENCE [LARGE SCALE GENOMIC DNA]</scope>
    <source>
        <strain evidence="5 6">EXF-6604</strain>
    </source>
</reference>
<evidence type="ECO:0000256" key="1">
    <source>
        <dbReference type="ARBA" id="ARBA00009953"/>
    </source>
</evidence>
<evidence type="ECO:0008006" key="7">
    <source>
        <dbReference type="Google" id="ProtNLM"/>
    </source>
</evidence>
<evidence type="ECO:0000313" key="5">
    <source>
        <dbReference type="EMBL" id="THY26192.1"/>
    </source>
</evidence>
<organism evidence="5 6">
    <name type="scientific">Aureobasidium pullulans</name>
    <name type="common">Black yeast</name>
    <name type="synonym">Pullularia pullulans</name>
    <dbReference type="NCBI Taxonomy" id="5580"/>
    <lineage>
        <taxon>Eukaryota</taxon>
        <taxon>Fungi</taxon>
        <taxon>Dikarya</taxon>
        <taxon>Ascomycota</taxon>
        <taxon>Pezizomycotina</taxon>
        <taxon>Dothideomycetes</taxon>
        <taxon>Dothideomycetidae</taxon>
        <taxon>Dothideales</taxon>
        <taxon>Saccotheciaceae</taxon>
        <taxon>Aureobasidium</taxon>
    </lineage>
</organism>
<protein>
    <recommendedName>
        <fullName evidence="7">RPAP1-like protein</fullName>
    </recommendedName>
</protein>
<dbReference type="PANTHER" id="PTHR21483:SF18">
    <property type="entry name" value="RNA POLYMERASE II-ASSOCIATED PROTEIN 1"/>
    <property type="match status" value="1"/>
</dbReference>
<name>A0A4S9LBL6_AURPU</name>
<dbReference type="Pfam" id="PF08621">
    <property type="entry name" value="RPAP1_N"/>
    <property type="match status" value="1"/>
</dbReference>
<dbReference type="EMBL" id="QZBD01000151">
    <property type="protein sequence ID" value="THY26192.1"/>
    <property type="molecule type" value="Genomic_DNA"/>
</dbReference>
<evidence type="ECO:0000259" key="3">
    <source>
        <dbReference type="Pfam" id="PF08620"/>
    </source>
</evidence>
<feature type="domain" description="RPAP1 C-terminal" evidence="3">
    <location>
        <begin position="350"/>
        <end position="417"/>
    </location>
</feature>
<dbReference type="GO" id="GO:0006366">
    <property type="term" value="P:transcription by RNA polymerase II"/>
    <property type="evidence" value="ECO:0007669"/>
    <property type="project" value="InterPro"/>
</dbReference>
<comment type="similarity">
    <text evidence="1">Belongs to the RPAP1 family.</text>
</comment>
<dbReference type="Proteomes" id="UP000306584">
    <property type="component" value="Unassembled WGS sequence"/>
</dbReference>
<evidence type="ECO:0000259" key="4">
    <source>
        <dbReference type="Pfam" id="PF08621"/>
    </source>
</evidence>
<dbReference type="AlphaFoldDB" id="A0A4S9LBL6"/>
<comment type="caution">
    <text evidence="5">The sequence shown here is derived from an EMBL/GenBank/DDBJ whole genome shotgun (WGS) entry which is preliminary data.</text>
</comment>